<evidence type="ECO:0000256" key="1">
    <source>
        <dbReference type="ARBA" id="ARBA00004123"/>
    </source>
</evidence>
<dbReference type="Gene3D" id="4.10.240.10">
    <property type="entry name" value="Zn(2)-C6 fungal-type DNA-binding domain"/>
    <property type="match status" value="1"/>
</dbReference>
<keyword evidence="2" id="KW-0479">Metal-binding</keyword>
<keyword evidence="7" id="KW-0539">Nucleus</keyword>
<dbReference type="InterPro" id="IPR036864">
    <property type="entry name" value="Zn2-C6_fun-type_DNA-bd_sf"/>
</dbReference>
<dbReference type="AlphaFoldDB" id="A0A0D2DAV6"/>
<dbReference type="CDD" id="cd00067">
    <property type="entry name" value="GAL4"/>
    <property type="match status" value="1"/>
</dbReference>
<reference evidence="9 10" key="1">
    <citation type="submission" date="2015-01" db="EMBL/GenBank/DDBJ databases">
        <title>The Genome Sequence of Exophiala oligosperma CBS72588.</title>
        <authorList>
            <consortium name="The Broad Institute Genomics Platform"/>
            <person name="Cuomo C."/>
            <person name="de Hoog S."/>
            <person name="Gorbushina A."/>
            <person name="Stielow B."/>
            <person name="Teixiera M."/>
            <person name="Abouelleil A."/>
            <person name="Chapman S.B."/>
            <person name="Priest M."/>
            <person name="Young S.K."/>
            <person name="Wortman J."/>
            <person name="Nusbaum C."/>
            <person name="Birren B."/>
        </authorList>
    </citation>
    <scope>NUCLEOTIDE SEQUENCE [LARGE SCALE GENOMIC DNA]</scope>
    <source>
        <strain evidence="9 10">CBS 72588</strain>
    </source>
</reference>
<gene>
    <name evidence="9" type="ORF">PV06_08134</name>
</gene>
<name>A0A0D2DAV6_9EURO</name>
<dbReference type="GO" id="GO:0006351">
    <property type="term" value="P:DNA-templated transcription"/>
    <property type="evidence" value="ECO:0007669"/>
    <property type="project" value="InterPro"/>
</dbReference>
<dbReference type="GO" id="GO:0000981">
    <property type="term" value="F:DNA-binding transcription factor activity, RNA polymerase II-specific"/>
    <property type="evidence" value="ECO:0007669"/>
    <property type="project" value="InterPro"/>
</dbReference>
<dbReference type="GO" id="GO:0005634">
    <property type="term" value="C:nucleus"/>
    <property type="evidence" value="ECO:0007669"/>
    <property type="project" value="UniProtKB-SubCell"/>
</dbReference>
<dbReference type="Pfam" id="PF00172">
    <property type="entry name" value="Zn_clus"/>
    <property type="match status" value="1"/>
</dbReference>
<dbReference type="SMART" id="SM00066">
    <property type="entry name" value="GAL4"/>
    <property type="match status" value="1"/>
</dbReference>
<dbReference type="InterPro" id="IPR007219">
    <property type="entry name" value="XnlR_reg_dom"/>
</dbReference>
<dbReference type="GO" id="GO:0043565">
    <property type="term" value="F:sequence-specific DNA binding"/>
    <property type="evidence" value="ECO:0007669"/>
    <property type="project" value="TreeGrafter"/>
</dbReference>
<dbReference type="InterPro" id="IPR001138">
    <property type="entry name" value="Zn2Cys6_DnaBD"/>
</dbReference>
<dbReference type="PROSITE" id="PS50048">
    <property type="entry name" value="ZN2_CY6_FUNGAL_2"/>
    <property type="match status" value="1"/>
</dbReference>
<evidence type="ECO:0000256" key="4">
    <source>
        <dbReference type="ARBA" id="ARBA00023015"/>
    </source>
</evidence>
<dbReference type="OrthoDB" id="422427at2759"/>
<organism evidence="9 10">
    <name type="scientific">Exophiala oligosperma</name>
    <dbReference type="NCBI Taxonomy" id="215243"/>
    <lineage>
        <taxon>Eukaryota</taxon>
        <taxon>Fungi</taxon>
        <taxon>Dikarya</taxon>
        <taxon>Ascomycota</taxon>
        <taxon>Pezizomycotina</taxon>
        <taxon>Eurotiomycetes</taxon>
        <taxon>Chaetothyriomycetidae</taxon>
        <taxon>Chaetothyriales</taxon>
        <taxon>Herpotrichiellaceae</taxon>
        <taxon>Exophiala</taxon>
    </lineage>
</organism>
<accession>A0A0D2DAV6</accession>
<dbReference type="VEuPathDB" id="FungiDB:PV06_08134"/>
<evidence type="ECO:0000259" key="8">
    <source>
        <dbReference type="PROSITE" id="PS50048"/>
    </source>
</evidence>
<dbReference type="Pfam" id="PF04082">
    <property type="entry name" value="Fungal_trans"/>
    <property type="match status" value="1"/>
</dbReference>
<proteinExistence type="predicted"/>
<keyword evidence="10" id="KW-1185">Reference proteome</keyword>
<dbReference type="SUPFAM" id="SSF57701">
    <property type="entry name" value="Zn2/Cys6 DNA-binding domain"/>
    <property type="match status" value="1"/>
</dbReference>
<comment type="subcellular location">
    <subcellularLocation>
        <location evidence="1">Nucleus</location>
    </subcellularLocation>
</comment>
<sequence length="742" mass="82406">MTDEGVSKPKETLRYRKGYHRRAPRACDECRLRKIKCDGSKPCKPCTVSHSTCSYESGRKPRQTPTERIRVLETRLRSVKASLEILKSQNSPGQAFDVDKILKTVDLSVAPPSDDESSSDEVADKALRLNSMMGHSGRSFATGPWQTSFYGPYSGCSFVLRTLELFRKVADDNPHPDGSRQVISDLYEAPIPDIESYTPAESRTLPSQSTALDLLGVVFMRYSVLVQFLHEANFRDMVYRFYNESAVQFSASGQTFMPLFHAVMSLGLLYDVHSRRQDGCEYATSEATKHFLLARRGLDISHCADLISLQALLCLTIFLISTSRITAAHTYLGVASSAATRLGLHKKVEEGVPLSAAQRDTRTRVFLSLLQLDLYVSLVLDIPGFINLDHIDSEIMNKLQPSTTGKLLYPFDITAESRAQFSASAKHLELLILASTGVHDLFYKCHRQSEKTTDESEFTSVDVKILKDIEQKYRLWTNGLSGLPAFPEDPETSARMKFELEMTFYLGQMALYQPFLHYLIPMAQGLPTTKIQSEHALACMKIAGITISRTDVMYQRGLLCPASWNSIYTLFLAVSCLLFLIATHPGTSRPSNAWKKGERGIMLLAAMRCVNNGAVKCLLIIKMLIQQLSHTVLFDVDHIVAATAGICPCSVAGSLPREAIRRSLSKDMAATTPLHSAGYPTPDTPLEARSIQSPWSLGHDHVPTLFTGSHDTFYRDADSILAEAQAMSMVMPMDSFEIFGGG</sequence>
<dbReference type="Proteomes" id="UP000053342">
    <property type="component" value="Unassembled WGS sequence"/>
</dbReference>
<dbReference type="GO" id="GO:0045944">
    <property type="term" value="P:positive regulation of transcription by RNA polymerase II"/>
    <property type="evidence" value="ECO:0007669"/>
    <property type="project" value="TreeGrafter"/>
</dbReference>
<dbReference type="RefSeq" id="XP_016259746.1">
    <property type="nucleotide sequence ID" value="XM_016409438.1"/>
</dbReference>
<evidence type="ECO:0000256" key="5">
    <source>
        <dbReference type="ARBA" id="ARBA00023125"/>
    </source>
</evidence>
<dbReference type="CDD" id="cd12148">
    <property type="entry name" value="fungal_TF_MHR"/>
    <property type="match status" value="1"/>
</dbReference>
<evidence type="ECO:0000256" key="6">
    <source>
        <dbReference type="ARBA" id="ARBA00023163"/>
    </source>
</evidence>
<evidence type="ECO:0000256" key="2">
    <source>
        <dbReference type="ARBA" id="ARBA00022723"/>
    </source>
</evidence>
<dbReference type="PROSITE" id="PS00463">
    <property type="entry name" value="ZN2_CY6_FUNGAL_1"/>
    <property type="match status" value="1"/>
</dbReference>
<dbReference type="HOGENOM" id="CLU_010084_2_0_1"/>
<evidence type="ECO:0000256" key="7">
    <source>
        <dbReference type="ARBA" id="ARBA00023242"/>
    </source>
</evidence>
<dbReference type="PANTHER" id="PTHR47540:SF1">
    <property type="entry name" value="ACTIVATOR OF STRESS GENES 1-RELATED"/>
    <property type="match status" value="1"/>
</dbReference>
<dbReference type="PANTHER" id="PTHR47540">
    <property type="entry name" value="THIAMINE REPRESSIBLE GENES REGULATORY PROTEIN THI5"/>
    <property type="match status" value="1"/>
</dbReference>
<dbReference type="GeneID" id="27360208"/>
<feature type="domain" description="Zn(2)-C6 fungal-type" evidence="8">
    <location>
        <begin position="26"/>
        <end position="55"/>
    </location>
</feature>
<protein>
    <recommendedName>
        <fullName evidence="8">Zn(2)-C6 fungal-type domain-containing protein</fullName>
    </recommendedName>
</protein>
<evidence type="ECO:0000313" key="10">
    <source>
        <dbReference type="Proteomes" id="UP000053342"/>
    </source>
</evidence>
<evidence type="ECO:0000256" key="3">
    <source>
        <dbReference type="ARBA" id="ARBA00022833"/>
    </source>
</evidence>
<keyword evidence="6" id="KW-0804">Transcription</keyword>
<keyword evidence="3" id="KW-0862">Zinc</keyword>
<evidence type="ECO:0000313" key="9">
    <source>
        <dbReference type="EMBL" id="KIW39530.1"/>
    </source>
</evidence>
<dbReference type="InterPro" id="IPR051711">
    <property type="entry name" value="Stress_Response_Reg"/>
</dbReference>
<keyword evidence="4" id="KW-0805">Transcription regulation</keyword>
<keyword evidence="5" id="KW-0238">DNA-binding</keyword>
<dbReference type="GO" id="GO:0008270">
    <property type="term" value="F:zinc ion binding"/>
    <property type="evidence" value="ECO:0007669"/>
    <property type="project" value="InterPro"/>
</dbReference>
<dbReference type="EMBL" id="KN847339">
    <property type="protein sequence ID" value="KIW39530.1"/>
    <property type="molecule type" value="Genomic_DNA"/>
</dbReference>